<dbReference type="GeneID" id="90528740"/>
<dbReference type="AlphaFoldDB" id="W0EX04"/>
<evidence type="ECO:0000256" key="1">
    <source>
        <dbReference type="SAM" id="SignalP"/>
    </source>
</evidence>
<feature type="chain" id="PRO_5004788269" description="DUF5689 domain-containing protein" evidence="1">
    <location>
        <begin position="22"/>
        <end position="340"/>
    </location>
</feature>
<keyword evidence="4" id="KW-1185">Reference proteome</keyword>
<reference evidence="3 4" key="1">
    <citation type="submission" date="2013-12" db="EMBL/GenBank/DDBJ databases">
        <authorList>
            <consortium name="DOE Joint Genome Institute"/>
            <person name="Eisen J."/>
            <person name="Huntemann M."/>
            <person name="Han J."/>
            <person name="Chen A."/>
            <person name="Kyrpides N."/>
            <person name="Mavromatis K."/>
            <person name="Markowitz V."/>
            <person name="Palaniappan K."/>
            <person name="Ivanova N."/>
            <person name="Schaumberg A."/>
            <person name="Pati A."/>
            <person name="Liolios K."/>
            <person name="Nordberg H.P."/>
            <person name="Cantor M.N."/>
            <person name="Hua S.X."/>
            <person name="Woyke T."/>
        </authorList>
    </citation>
    <scope>NUCLEOTIDE SEQUENCE [LARGE SCALE GENOMIC DNA]</scope>
    <source>
        <strain evidence="4">DSM 18177</strain>
    </source>
</reference>
<organism evidence="3 4">
    <name type="scientific">Barnesiella viscericola DSM 18177</name>
    <dbReference type="NCBI Taxonomy" id="880074"/>
    <lineage>
        <taxon>Bacteria</taxon>
        <taxon>Pseudomonadati</taxon>
        <taxon>Bacteroidota</taxon>
        <taxon>Bacteroidia</taxon>
        <taxon>Bacteroidales</taxon>
        <taxon>Barnesiellaceae</taxon>
        <taxon>Barnesiella</taxon>
    </lineage>
</organism>
<dbReference type="EMBL" id="CP007034">
    <property type="protein sequence ID" value="AHF13719.1"/>
    <property type="molecule type" value="Genomic_DNA"/>
</dbReference>
<keyword evidence="1" id="KW-0732">Signal</keyword>
<dbReference type="OrthoDB" id="1046448at2"/>
<accession>W0EX04</accession>
<proteinExistence type="predicted"/>
<dbReference type="Pfam" id="PF18942">
    <property type="entry name" value="DUF5689"/>
    <property type="match status" value="1"/>
</dbReference>
<dbReference type="KEGG" id="bvs:BARVI_04740"/>
<name>W0EX04_9BACT</name>
<protein>
    <recommendedName>
        <fullName evidence="2">DUF5689 domain-containing protein</fullName>
    </recommendedName>
</protein>
<sequence>MKQLKYIGAVLLALTMFTACEKEFDAVPEEIATVPEGSAEAWAQTVTIKELIENFDTKEGLFTIDTIDAEEDIVVRGRIITDDRAGNVYKYFVIQSLEDDHTCLKVSVDAGSLSGMLPIGQVVAIRCNGLVLGRYAEAPQLGVRGYRNDNKIREEPGRIPYTLAMKHIQKIGNPDPSKIVVEEMTLKQITELDKYGYFKIVKIKNAYFTGYDSDGEKLNDVVVPFPTDGQGVATALAKYGQNPTFAPATYDNNKKYNIGFPRSREIADDSGNTTSVSISTSEYARFADHRLPVFGSDNRGDITAIVGWFRDNAAYPGSWQLTIRSLDNPFADLEGFEFPE</sequence>
<evidence type="ECO:0000313" key="4">
    <source>
        <dbReference type="Proteomes" id="UP000018901"/>
    </source>
</evidence>
<dbReference type="eggNOG" id="COG4085">
    <property type="taxonomic scope" value="Bacteria"/>
</dbReference>
<feature type="domain" description="DUF5689" evidence="2">
    <location>
        <begin position="44"/>
        <end position="327"/>
    </location>
</feature>
<dbReference type="Proteomes" id="UP000018901">
    <property type="component" value="Chromosome"/>
</dbReference>
<dbReference type="InterPro" id="IPR043744">
    <property type="entry name" value="DUF5689"/>
</dbReference>
<dbReference type="STRING" id="880074.BARVI_04740"/>
<dbReference type="HOGENOM" id="CLU_658766_0_0_10"/>
<dbReference type="PROSITE" id="PS51257">
    <property type="entry name" value="PROKAR_LIPOPROTEIN"/>
    <property type="match status" value="1"/>
</dbReference>
<evidence type="ECO:0000259" key="2">
    <source>
        <dbReference type="Pfam" id="PF18942"/>
    </source>
</evidence>
<gene>
    <name evidence="3" type="ORF">BARVI_04740</name>
</gene>
<feature type="signal peptide" evidence="1">
    <location>
        <begin position="1"/>
        <end position="21"/>
    </location>
</feature>
<dbReference type="RefSeq" id="WP_025278099.1">
    <property type="nucleotide sequence ID" value="NZ_CP007034.1"/>
</dbReference>
<evidence type="ECO:0000313" key="3">
    <source>
        <dbReference type="EMBL" id="AHF13719.1"/>
    </source>
</evidence>